<evidence type="ECO:0000313" key="3">
    <source>
        <dbReference type="Proteomes" id="UP001304300"/>
    </source>
</evidence>
<dbReference type="RefSeq" id="WP_317832104.1">
    <property type="nucleotide sequence ID" value="NZ_CP136920.1"/>
</dbReference>
<evidence type="ECO:0000256" key="1">
    <source>
        <dbReference type="SAM" id="MobiDB-lite"/>
    </source>
</evidence>
<dbReference type="EMBL" id="CP136920">
    <property type="protein sequence ID" value="WOO40017.1"/>
    <property type="molecule type" value="Genomic_DNA"/>
</dbReference>
<keyword evidence="3" id="KW-1185">Reference proteome</keyword>
<protein>
    <submittedName>
        <fullName evidence="2">DUF1800 domain-containing protein</fullName>
    </submittedName>
</protein>
<gene>
    <name evidence="2" type="ORF">RZN69_15445</name>
</gene>
<dbReference type="KEGG" id="puo:RZN69_15445"/>
<feature type="region of interest" description="Disordered" evidence="1">
    <location>
        <begin position="82"/>
        <end position="101"/>
    </location>
</feature>
<name>A0AAQ3L7E5_9BACT</name>
<organism evidence="2 3">
    <name type="scientific">Rubellicoccus peritrichatus</name>
    <dbReference type="NCBI Taxonomy" id="3080537"/>
    <lineage>
        <taxon>Bacteria</taxon>
        <taxon>Pseudomonadati</taxon>
        <taxon>Verrucomicrobiota</taxon>
        <taxon>Opitutia</taxon>
        <taxon>Puniceicoccales</taxon>
        <taxon>Cerasicoccaceae</taxon>
        <taxon>Rubellicoccus</taxon>
    </lineage>
</organism>
<dbReference type="Proteomes" id="UP001304300">
    <property type="component" value="Chromosome"/>
</dbReference>
<dbReference type="InterPro" id="IPR014917">
    <property type="entry name" value="DUF1800"/>
</dbReference>
<sequence length="496" mass="57679">MSVNPNDLTPRQAWMPLSQSAWTEENARHLLRRIGFSAMPNEVENAMKRGLPMTVEHYFGKTHPFEIPYRLQRLVAEAPKIQQKIRKSKDEEEKRELRREQRMMSDSAYQDFAIKWLQFAREPENSPQEKYIMFLQDVFVVARSKVRATGYLFQHQNLMRREGFGRYSELVKSVSRSPAMIQYLDLNRSSKKAPNENFARELFELFTLGEGNYTEKDIKEAARAFTGYRFRGGDYRFDKNAYDSGTKTVFGQTGLWNGDEIIDIVYQQPAAGTFVPKEFLRFYLSEQPLPEPYIERLADLWRNKGYDMRFLIETVFNSRIFYQPQYRGNLIKSPIHYYVGLCQDLNLDIAPFPSKVLSGLRGMGQIFQDPPNVRGWVGGKHWINTTTIAARRQVAQALFTKINEENLNADEYVDLQAARANGRDAFVVTEDRLSGLTEESPEFIAEHFSRYFLPNPTGKRFQRTLTDYLKKSKKNYLSGIKDVAIAVLQSPQYQLS</sequence>
<accession>A0AAQ3L7E5</accession>
<dbReference type="Pfam" id="PF08811">
    <property type="entry name" value="DUF1800"/>
    <property type="match status" value="1"/>
</dbReference>
<feature type="compositionally biased region" description="Basic and acidic residues" evidence="1">
    <location>
        <begin position="88"/>
        <end position="101"/>
    </location>
</feature>
<reference evidence="2 3" key="1">
    <citation type="submission" date="2023-10" db="EMBL/GenBank/DDBJ databases">
        <title>Rubellicoccus peritrichatus gen. nov., sp. nov., isolated from an algae of coral reef tank.</title>
        <authorList>
            <person name="Luo J."/>
        </authorList>
    </citation>
    <scope>NUCLEOTIDE SEQUENCE [LARGE SCALE GENOMIC DNA]</scope>
    <source>
        <strain evidence="2 3">CR14</strain>
    </source>
</reference>
<dbReference type="AlphaFoldDB" id="A0AAQ3L7E5"/>
<evidence type="ECO:0000313" key="2">
    <source>
        <dbReference type="EMBL" id="WOO40017.1"/>
    </source>
</evidence>
<proteinExistence type="predicted"/>